<dbReference type="InterPro" id="IPR005561">
    <property type="entry name" value="ANTAR"/>
</dbReference>
<dbReference type="InterPro" id="IPR011006">
    <property type="entry name" value="CheY-like_superfamily"/>
</dbReference>
<dbReference type="Gene3D" id="1.10.10.10">
    <property type="entry name" value="Winged helix-like DNA-binding domain superfamily/Winged helix DNA-binding domain"/>
    <property type="match status" value="1"/>
</dbReference>
<protein>
    <submittedName>
        <fullName evidence="3">ANTAR domain-containing protein</fullName>
    </submittedName>
</protein>
<dbReference type="GO" id="GO:0003723">
    <property type="term" value="F:RNA binding"/>
    <property type="evidence" value="ECO:0007669"/>
    <property type="project" value="InterPro"/>
</dbReference>
<feature type="compositionally biased region" description="Basic and acidic residues" evidence="1">
    <location>
        <begin position="9"/>
        <end position="36"/>
    </location>
</feature>
<dbReference type="EMBL" id="JACKTI010000019">
    <property type="protein sequence ID" value="MCV7022521.1"/>
    <property type="molecule type" value="Genomic_DNA"/>
</dbReference>
<dbReference type="SMART" id="SM01012">
    <property type="entry name" value="ANTAR"/>
    <property type="match status" value="1"/>
</dbReference>
<proteinExistence type="predicted"/>
<dbReference type="PROSITE" id="PS50921">
    <property type="entry name" value="ANTAR"/>
    <property type="match status" value="1"/>
</dbReference>
<feature type="compositionally biased region" description="Low complexity" evidence="1">
    <location>
        <begin position="106"/>
        <end position="128"/>
    </location>
</feature>
<feature type="domain" description="ANTAR" evidence="2">
    <location>
        <begin position="156"/>
        <end position="217"/>
    </location>
</feature>
<sequence length="224" mass="23218">MAGEPLCGVRHDGHARGSPRRDRTPGTKPAQPEERGHGRRQSRRRGDGDGGAHPAECAPRGDFAGGPEKPAGALGRCHGSGAQEPRHPAGGASAGPLHRRHPRRCGSAISGTRTGGSSSSDAPSRSPRCVPAWPSCAFTPQLEDLALAVAAHAAIGLATARRDDQFQTALASRDIIGQAKGMIMERFGVDAPAAFNLLVSLSQEKNTPLHLIAAQLVDAARPPG</sequence>
<accession>A0AAW5SGN4</accession>
<dbReference type="Pfam" id="PF03861">
    <property type="entry name" value="ANTAR"/>
    <property type="match status" value="1"/>
</dbReference>
<feature type="region of interest" description="Disordered" evidence="1">
    <location>
        <begin position="1"/>
        <end position="129"/>
    </location>
</feature>
<dbReference type="Proteomes" id="UP001207528">
    <property type="component" value="Unassembled WGS sequence"/>
</dbReference>
<gene>
    <name evidence="3" type="ORF">H7I77_04035</name>
</gene>
<dbReference type="AlphaFoldDB" id="A0AAW5SGN4"/>
<evidence type="ECO:0000256" key="1">
    <source>
        <dbReference type="SAM" id="MobiDB-lite"/>
    </source>
</evidence>
<evidence type="ECO:0000313" key="4">
    <source>
        <dbReference type="Proteomes" id="UP001207528"/>
    </source>
</evidence>
<reference evidence="3" key="1">
    <citation type="submission" date="2020-07" db="EMBL/GenBank/DDBJ databases">
        <authorList>
            <person name="Pettersson B.M.F."/>
            <person name="Behra P.R.K."/>
            <person name="Ramesh M."/>
            <person name="Das S."/>
            <person name="Dasgupta S."/>
            <person name="Kirsebom L.A."/>
        </authorList>
    </citation>
    <scope>NUCLEOTIDE SEQUENCE</scope>
    <source>
        <strain evidence="3">DSM 44203</strain>
    </source>
</reference>
<dbReference type="SUPFAM" id="SSF52172">
    <property type="entry name" value="CheY-like"/>
    <property type="match status" value="1"/>
</dbReference>
<dbReference type="InterPro" id="IPR036388">
    <property type="entry name" value="WH-like_DNA-bd_sf"/>
</dbReference>
<organism evidence="3 4">
    <name type="scientific">Mycolicibacterium novocastrense</name>
    <name type="common">Mycobacterium novocastrense</name>
    <dbReference type="NCBI Taxonomy" id="59813"/>
    <lineage>
        <taxon>Bacteria</taxon>
        <taxon>Bacillati</taxon>
        <taxon>Actinomycetota</taxon>
        <taxon>Actinomycetes</taxon>
        <taxon>Mycobacteriales</taxon>
        <taxon>Mycobacteriaceae</taxon>
        <taxon>Mycolicibacterium</taxon>
    </lineage>
</organism>
<name>A0AAW5SGN4_MYCNV</name>
<evidence type="ECO:0000313" key="3">
    <source>
        <dbReference type="EMBL" id="MCV7022521.1"/>
    </source>
</evidence>
<reference evidence="3" key="2">
    <citation type="journal article" date="2022" name="BMC Genomics">
        <title>Comparative genome analysis of mycobacteria focusing on tRNA and non-coding RNA.</title>
        <authorList>
            <person name="Behra P.R.K."/>
            <person name="Pettersson B.M.F."/>
            <person name="Ramesh M."/>
            <person name="Das S."/>
            <person name="Dasgupta S."/>
            <person name="Kirsebom L.A."/>
        </authorList>
    </citation>
    <scope>NUCLEOTIDE SEQUENCE</scope>
    <source>
        <strain evidence="3">DSM 44203</strain>
    </source>
</reference>
<comment type="caution">
    <text evidence="3">The sequence shown here is derived from an EMBL/GenBank/DDBJ whole genome shotgun (WGS) entry which is preliminary data.</text>
</comment>
<evidence type="ECO:0000259" key="2">
    <source>
        <dbReference type="PROSITE" id="PS50921"/>
    </source>
</evidence>